<dbReference type="EMBL" id="GL379830">
    <property type="protein sequence ID" value="EGT50882.1"/>
    <property type="molecule type" value="Genomic_DNA"/>
</dbReference>
<dbReference type="AlphaFoldDB" id="G0N2I0"/>
<keyword evidence="2" id="KW-0732">Signal</keyword>
<gene>
    <name evidence="3" type="ORF">CAEBREN_23057</name>
</gene>
<proteinExistence type="predicted"/>
<evidence type="ECO:0000256" key="2">
    <source>
        <dbReference type="SAM" id="SignalP"/>
    </source>
</evidence>
<reference evidence="4" key="1">
    <citation type="submission" date="2011-07" db="EMBL/GenBank/DDBJ databases">
        <authorList>
            <consortium name="Caenorhabditis brenneri Sequencing and Analysis Consortium"/>
            <person name="Wilson R.K."/>
        </authorList>
    </citation>
    <scope>NUCLEOTIDE SEQUENCE [LARGE SCALE GENOMIC DNA]</scope>
    <source>
        <strain evidence="4">PB2801</strain>
    </source>
</reference>
<feature type="chain" id="PRO_5003405019" evidence="2">
    <location>
        <begin position="20"/>
        <end position="453"/>
    </location>
</feature>
<dbReference type="Proteomes" id="UP000008068">
    <property type="component" value="Unassembled WGS sequence"/>
</dbReference>
<dbReference type="HOGENOM" id="CLU_604438_0_0_1"/>
<evidence type="ECO:0000256" key="1">
    <source>
        <dbReference type="SAM" id="MobiDB-lite"/>
    </source>
</evidence>
<feature type="region of interest" description="Disordered" evidence="1">
    <location>
        <begin position="425"/>
        <end position="453"/>
    </location>
</feature>
<evidence type="ECO:0000313" key="4">
    <source>
        <dbReference type="Proteomes" id="UP000008068"/>
    </source>
</evidence>
<name>G0N2I0_CAEBE</name>
<protein>
    <submittedName>
        <fullName evidence="3">Uncharacterized protein</fullName>
    </submittedName>
</protein>
<sequence length="453" mass="50395">MMSFHHALLLLICAHLVTSAPIVARRGVKDFEMLVEFLNTARVAHAKERNIGNMHELVEGFMNSSYAFCQFQKYDHELEKVAKSMAKNCKFPHGEYILLSEKYDHDSAMERLTHPLQTKFACVEEAKCPNRGIEHPFCLVGPYRNISLEDEKTGPLGSHCDYGLADNGLCKAGPGNVATSSRIDTELKSVNDMRVRIAKEKNIGNMHEWTVDPELEKLAHSMISDCKFRSGPYIFAGDRDYEKIVEEQQSPTQTKYACVFMVAPCLDRNIERGICLFGPRNYSTRDGGAKFGPLGSHCDHGVADNGLCKAGKEGVVVSYSKTDRFIEESNKMRAKTAKKNHIGNMHEVTLDPELEKIAHTMEADCKFPTGPYVLIPSENQSDDERAKQMSHFVHPLQTKIACVEMAAPCPGRDNQFCLLGPHTSPATEKDKKTGPLGSHCKNGVADNGLCKAK</sequence>
<feature type="signal peptide" evidence="2">
    <location>
        <begin position="1"/>
        <end position="19"/>
    </location>
</feature>
<organism evidence="4">
    <name type="scientific">Caenorhabditis brenneri</name>
    <name type="common">Nematode worm</name>
    <dbReference type="NCBI Taxonomy" id="135651"/>
    <lineage>
        <taxon>Eukaryota</taxon>
        <taxon>Metazoa</taxon>
        <taxon>Ecdysozoa</taxon>
        <taxon>Nematoda</taxon>
        <taxon>Chromadorea</taxon>
        <taxon>Rhabditida</taxon>
        <taxon>Rhabditina</taxon>
        <taxon>Rhabditomorpha</taxon>
        <taxon>Rhabditoidea</taxon>
        <taxon>Rhabditidae</taxon>
        <taxon>Peloderinae</taxon>
        <taxon>Caenorhabditis</taxon>
    </lineage>
</organism>
<evidence type="ECO:0000313" key="3">
    <source>
        <dbReference type="EMBL" id="EGT50882.1"/>
    </source>
</evidence>
<dbReference type="InParanoid" id="G0N2I0"/>
<accession>G0N2I0</accession>
<keyword evidence="4" id="KW-1185">Reference proteome</keyword>